<feature type="region of interest" description="Disordered" evidence="1">
    <location>
        <begin position="62"/>
        <end position="101"/>
    </location>
</feature>
<name>A0A8J7H3E1_9ACTN</name>
<sequence>MPQPRKGIERRLARLPVVKAEVRAVAEQVLAAAKARAAEHSDDGTFAESLYIGKGKTDLRVESDDPAAQSKEFGHLQKKSRRPVPGMHALGGAAADVAGGA</sequence>
<protein>
    <submittedName>
        <fullName evidence="2">Uncharacterized protein</fullName>
    </submittedName>
</protein>
<gene>
    <name evidence="2" type="ORF">IW245_006877</name>
</gene>
<dbReference type="AlphaFoldDB" id="A0A8J7H3E1"/>
<evidence type="ECO:0000313" key="2">
    <source>
        <dbReference type="EMBL" id="MBG6140683.1"/>
    </source>
</evidence>
<organism evidence="2 3">
    <name type="scientific">Longispora fulva</name>
    <dbReference type="NCBI Taxonomy" id="619741"/>
    <lineage>
        <taxon>Bacteria</taxon>
        <taxon>Bacillati</taxon>
        <taxon>Actinomycetota</taxon>
        <taxon>Actinomycetes</taxon>
        <taxon>Micromonosporales</taxon>
        <taxon>Micromonosporaceae</taxon>
        <taxon>Longispora</taxon>
    </lineage>
</organism>
<keyword evidence="3" id="KW-1185">Reference proteome</keyword>
<dbReference type="RefSeq" id="WP_197007206.1">
    <property type="nucleotide sequence ID" value="NZ_BONS01000047.1"/>
</dbReference>
<dbReference type="InterPro" id="IPR039452">
    <property type="entry name" value="DUF5403"/>
</dbReference>
<dbReference type="Proteomes" id="UP000622552">
    <property type="component" value="Unassembled WGS sequence"/>
</dbReference>
<proteinExistence type="predicted"/>
<evidence type="ECO:0000313" key="3">
    <source>
        <dbReference type="Proteomes" id="UP000622552"/>
    </source>
</evidence>
<dbReference type="EMBL" id="JADOUF010000001">
    <property type="protein sequence ID" value="MBG6140683.1"/>
    <property type="molecule type" value="Genomic_DNA"/>
</dbReference>
<accession>A0A8J7H3E1</accession>
<dbReference type="Pfam" id="PF17395">
    <property type="entry name" value="DUF5403"/>
    <property type="match status" value="1"/>
</dbReference>
<reference evidence="2" key="1">
    <citation type="submission" date="2020-11" db="EMBL/GenBank/DDBJ databases">
        <title>Sequencing the genomes of 1000 actinobacteria strains.</title>
        <authorList>
            <person name="Klenk H.-P."/>
        </authorList>
    </citation>
    <scope>NUCLEOTIDE SEQUENCE</scope>
    <source>
        <strain evidence="2">DSM 45356</strain>
    </source>
</reference>
<feature type="compositionally biased region" description="Low complexity" evidence="1">
    <location>
        <begin position="90"/>
        <end position="101"/>
    </location>
</feature>
<evidence type="ECO:0000256" key="1">
    <source>
        <dbReference type="SAM" id="MobiDB-lite"/>
    </source>
</evidence>
<comment type="caution">
    <text evidence="2">The sequence shown here is derived from an EMBL/GenBank/DDBJ whole genome shotgun (WGS) entry which is preliminary data.</text>
</comment>